<evidence type="ECO:0000313" key="2">
    <source>
        <dbReference type="Proteomes" id="UP000183940"/>
    </source>
</evidence>
<organism evidence="1 2">
    <name type="scientific">Roseofilum reptotaenium AO1-A</name>
    <dbReference type="NCBI Taxonomy" id="1925591"/>
    <lineage>
        <taxon>Bacteria</taxon>
        <taxon>Bacillati</taxon>
        <taxon>Cyanobacteriota</taxon>
        <taxon>Cyanophyceae</taxon>
        <taxon>Desertifilales</taxon>
        <taxon>Desertifilaceae</taxon>
        <taxon>Roseofilum</taxon>
    </lineage>
</organism>
<protein>
    <submittedName>
        <fullName evidence="1">Uncharacterized protein</fullName>
    </submittedName>
</protein>
<comment type="caution">
    <text evidence="1">The sequence shown here is derived from an EMBL/GenBank/DDBJ whole genome shotgun (WGS) entry which is preliminary data.</text>
</comment>
<gene>
    <name evidence="1" type="ORF">BI308_09380</name>
</gene>
<dbReference type="EMBL" id="MLAW01000012">
    <property type="protein sequence ID" value="OJJ25932.1"/>
    <property type="molecule type" value="Genomic_DNA"/>
</dbReference>
<dbReference type="STRING" id="1925591.BI308_09380"/>
<name>A0A1L9QTG8_9CYAN</name>
<dbReference type="Proteomes" id="UP000183940">
    <property type="component" value="Unassembled WGS sequence"/>
</dbReference>
<proteinExistence type="predicted"/>
<dbReference type="AlphaFoldDB" id="A0A1L9QTG8"/>
<reference evidence="1" key="1">
    <citation type="submission" date="2016-10" db="EMBL/GenBank/DDBJ databases">
        <title>CRISPR-Cas defence system in Roseofilum reptotaenium: evidence of a bacteriophage-cyanobacterium arms race in the coral black band disease.</title>
        <authorList>
            <person name="Buerger P."/>
            <person name="Wood-Charlson E.M."/>
            <person name="Weynberg K.D."/>
            <person name="Willis B."/>
            <person name="Van Oppen M.J."/>
        </authorList>
    </citation>
    <scope>NUCLEOTIDE SEQUENCE [LARGE SCALE GENOMIC DNA]</scope>
    <source>
        <strain evidence="1">AO1-A</strain>
    </source>
</reference>
<evidence type="ECO:0000313" key="1">
    <source>
        <dbReference type="EMBL" id="OJJ25932.1"/>
    </source>
</evidence>
<sequence>MNHPPESNPDTVLLAPNLYLWAYQLADQSTDETFWQAANLLLSPFGQTLEITERQNSRILLAKSSSIPFKLQDSPEISGSLQPLKLKDSYALFANLGYDDEKDALDRVKVNELRSLNFNWVAPEQNFLGQTLLVTAYLNRVNQQRDLKKLRNIAHQCYQALFPHSPQSYRQGTLFGSPIFEYNPASEDSTTPHVLIWLFRDEEAQEQINACLSYFTDLLFYRAKVVKAYEKSRSVYRNLDRDYHKLETKLDKLQT</sequence>
<accession>A0A1L9QTG8</accession>
<keyword evidence="2" id="KW-1185">Reference proteome</keyword>